<protein>
    <submittedName>
        <fullName evidence="2">Uncharacterized protein</fullName>
    </submittedName>
</protein>
<evidence type="ECO:0000313" key="2">
    <source>
        <dbReference type="EMBL" id="CAB4157999.1"/>
    </source>
</evidence>
<reference evidence="2" key="1">
    <citation type="submission" date="2020-04" db="EMBL/GenBank/DDBJ databases">
        <authorList>
            <person name="Chiriac C."/>
            <person name="Salcher M."/>
            <person name="Ghai R."/>
            <person name="Kavagutti S V."/>
        </authorList>
    </citation>
    <scope>NUCLEOTIDE SEQUENCE</scope>
</reference>
<dbReference type="EMBL" id="LR796665">
    <property type="protein sequence ID" value="CAB4157999.1"/>
    <property type="molecule type" value="Genomic_DNA"/>
</dbReference>
<sequence length="77" mass="8698">MQTGVIMGIRVEKGVALPMARVDRKYPHEDMAVGDSFLIANVSMQVVLNANWRAGKRLGWKFVARKEGDGIRVWRTL</sequence>
<name>A0A6J5NFL6_9CAUD</name>
<proteinExistence type="predicted"/>
<dbReference type="EMBL" id="LR796389">
    <property type="protein sequence ID" value="CAB4141353.1"/>
    <property type="molecule type" value="Genomic_DNA"/>
</dbReference>
<organism evidence="2">
    <name type="scientific">uncultured Caudovirales phage</name>
    <dbReference type="NCBI Taxonomy" id="2100421"/>
    <lineage>
        <taxon>Viruses</taxon>
        <taxon>Duplodnaviria</taxon>
        <taxon>Heunggongvirae</taxon>
        <taxon>Uroviricota</taxon>
        <taxon>Caudoviricetes</taxon>
        <taxon>Peduoviridae</taxon>
        <taxon>Maltschvirus</taxon>
        <taxon>Maltschvirus maltsch</taxon>
    </lineage>
</organism>
<evidence type="ECO:0000313" key="1">
    <source>
        <dbReference type="EMBL" id="CAB4141353.1"/>
    </source>
</evidence>
<gene>
    <name evidence="1" type="ORF">UFOVP414_6</name>
    <name evidence="2" type="ORF">UFOVP687_51</name>
</gene>
<accession>A0A6J5NFL6</accession>